<reference evidence="3 4" key="1">
    <citation type="journal article" date="2019" name="Int. J. Syst. Evol. Microbiol.">
        <title>The Global Catalogue of Microorganisms (GCM) 10K type strain sequencing project: providing services to taxonomists for standard genome sequencing and annotation.</title>
        <authorList>
            <consortium name="The Broad Institute Genomics Platform"/>
            <consortium name="The Broad Institute Genome Sequencing Center for Infectious Disease"/>
            <person name="Wu L."/>
            <person name="Ma J."/>
        </authorList>
    </citation>
    <scope>NUCLEOTIDE SEQUENCE [LARGE SCALE GENOMIC DNA]</scope>
    <source>
        <strain evidence="3 4">SKJ47</strain>
    </source>
</reference>
<evidence type="ECO:0000313" key="3">
    <source>
        <dbReference type="EMBL" id="MFC6891530.1"/>
    </source>
</evidence>
<dbReference type="PROSITE" id="PS51841">
    <property type="entry name" value="LTD"/>
    <property type="match status" value="1"/>
</dbReference>
<keyword evidence="4" id="KW-1185">Reference proteome</keyword>
<name>A0ABD5UPU0_9EURY</name>
<dbReference type="Pfam" id="PF00753">
    <property type="entry name" value="Lactamase_B"/>
    <property type="match status" value="1"/>
</dbReference>
<dbReference type="InterPro" id="IPR036866">
    <property type="entry name" value="RibonucZ/Hydroxyglut_hydro"/>
</dbReference>
<feature type="region of interest" description="Disordered" evidence="1">
    <location>
        <begin position="360"/>
        <end position="395"/>
    </location>
</feature>
<dbReference type="PROSITE" id="PS51257">
    <property type="entry name" value="PROKAR_LIPOPROTEIN"/>
    <property type="match status" value="1"/>
</dbReference>
<feature type="compositionally biased region" description="Low complexity" evidence="1">
    <location>
        <begin position="28"/>
        <end position="43"/>
    </location>
</feature>
<evidence type="ECO:0000256" key="1">
    <source>
        <dbReference type="SAM" id="MobiDB-lite"/>
    </source>
</evidence>
<dbReference type="SUPFAM" id="SSF74853">
    <property type="entry name" value="Lamin A/C globular tail domain"/>
    <property type="match status" value="1"/>
</dbReference>
<dbReference type="Gene3D" id="2.60.40.1260">
    <property type="entry name" value="Lamin Tail domain"/>
    <property type="match status" value="1"/>
</dbReference>
<accession>A0ABD5UPU0</accession>
<dbReference type="AlphaFoldDB" id="A0ABD5UPU0"/>
<feature type="compositionally biased region" description="Low complexity" evidence="1">
    <location>
        <begin position="360"/>
        <end position="389"/>
    </location>
</feature>
<dbReference type="Pfam" id="PF00932">
    <property type="entry name" value="LTD"/>
    <property type="match status" value="1"/>
</dbReference>
<dbReference type="InterPro" id="IPR001322">
    <property type="entry name" value="Lamin_tail_dom"/>
</dbReference>
<dbReference type="InterPro" id="IPR035681">
    <property type="entry name" value="ComA-like_MBL"/>
</dbReference>
<gene>
    <name evidence="3" type="ORF">ACFQE9_02690</name>
</gene>
<feature type="domain" description="LTD" evidence="2">
    <location>
        <begin position="382"/>
        <end position="503"/>
    </location>
</feature>
<proteinExistence type="predicted"/>
<dbReference type="RefSeq" id="WP_379739888.1">
    <property type="nucleotide sequence ID" value="NZ_JBHSVN010000002.1"/>
</dbReference>
<dbReference type="CDD" id="cd07731">
    <property type="entry name" value="ComA-like_MBL-fold"/>
    <property type="match status" value="1"/>
</dbReference>
<dbReference type="Gene3D" id="3.60.15.10">
    <property type="entry name" value="Ribonuclease Z/Hydroxyacylglutathione hydrolase-like"/>
    <property type="match status" value="1"/>
</dbReference>
<evidence type="ECO:0000259" key="2">
    <source>
        <dbReference type="PROSITE" id="PS51841"/>
    </source>
</evidence>
<feature type="region of interest" description="Disordered" evidence="1">
    <location>
        <begin position="27"/>
        <end position="68"/>
    </location>
</feature>
<dbReference type="SUPFAM" id="SSF56281">
    <property type="entry name" value="Metallo-hydrolase/oxidoreductase"/>
    <property type="match status" value="1"/>
</dbReference>
<dbReference type="InterPro" id="IPR001279">
    <property type="entry name" value="Metallo-B-lactamas"/>
</dbReference>
<sequence>MDRRRFSIFAIVVLVFLAGCGGIVSDATPTPDQPTEGTQTTTEPTPPPSSPDEPNESNGTTPASPNGTLAVHFINVGQGSSTLIVGPTGETILIDSGDWSDDGEDVLAYLERHDVDRIDHLVTTHADADHIGGHAAIIEYYETQADGIGAVYDPGITSSSQTYDRYLDAIEEHDVTLYEIRAGDQILIDNVDAQVLAPPEGYIANDDRNENSIVIKLDFGQSSFLLPGDGESESEEYLVNEYGSSLNATVLSAGHHGSQSSSSAEFLDTTSPRVTVISSAYDSQYGHPHEEVLQRLDQRSIRTYWTGTHGNVRLVSNGSAITVSTQQEGPTTASDLRDGAAIDPGADAELETRTVITATGTATALPDSGSSTPETRTPTSTDESTTTPSADPDHGLSIVEIHEDAEGNDHENLNDEYIVFENTGDQTIDLGGWTVSDDAGYTYTFADGYSLEADADVTLHTGSGTDSDDQLYWGRDRAVWNNGGDTVIVRDEEGDVVLEEVYE</sequence>
<dbReference type="SMART" id="SM00849">
    <property type="entry name" value="Lactamase_B"/>
    <property type="match status" value="1"/>
</dbReference>
<evidence type="ECO:0000313" key="4">
    <source>
        <dbReference type="Proteomes" id="UP001596296"/>
    </source>
</evidence>
<dbReference type="InterPro" id="IPR036415">
    <property type="entry name" value="Lamin_tail_dom_sf"/>
</dbReference>
<dbReference type="EMBL" id="JBHSXL010000002">
    <property type="protein sequence ID" value="MFC6891530.1"/>
    <property type="molecule type" value="Genomic_DNA"/>
</dbReference>
<organism evidence="3 4">
    <name type="scientific">Halopenitus salinus</name>
    <dbReference type="NCBI Taxonomy" id="1198295"/>
    <lineage>
        <taxon>Archaea</taxon>
        <taxon>Methanobacteriati</taxon>
        <taxon>Methanobacteriota</taxon>
        <taxon>Stenosarchaea group</taxon>
        <taxon>Halobacteria</taxon>
        <taxon>Halobacteriales</taxon>
        <taxon>Haloferacaceae</taxon>
        <taxon>Halopenitus</taxon>
    </lineage>
</organism>
<dbReference type="InterPro" id="IPR052159">
    <property type="entry name" value="Competence_DNA_uptake"/>
</dbReference>
<protein>
    <submittedName>
        <fullName evidence="3">Lamin tail domain-containing protein</fullName>
    </submittedName>
</protein>
<dbReference type="PANTHER" id="PTHR30619">
    <property type="entry name" value="DNA INTERNALIZATION/COMPETENCE PROTEIN COMEC/REC2"/>
    <property type="match status" value="1"/>
</dbReference>
<dbReference type="Proteomes" id="UP001596296">
    <property type="component" value="Unassembled WGS sequence"/>
</dbReference>
<dbReference type="PANTHER" id="PTHR30619:SF1">
    <property type="entry name" value="RECOMBINATION PROTEIN 2"/>
    <property type="match status" value="1"/>
</dbReference>
<comment type="caution">
    <text evidence="3">The sequence shown here is derived from an EMBL/GenBank/DDBJ whole genome shotgun (WGS) entry which is preliminary data.</text>
</comment>